<evidence type="ECO:0000256" key="3">
    <source>
        <dbReference type="SAM" id="SignalP"/>
    </source>
</evidence>
<evidence type="ECO:0000259" key="5">
    <source>
        <dbReference type="Pfam" id="PF19412"/>
    </source>
</evidence>
<evidence type="ECO:0000259" key="4">
    <source>
        <dbReference type="Pfam" id="PF01103"/>
    </source>
</evidence>
<name>A0A4U8WD08_9FLAO</name>
<dbReference type="InterPro" id="IPR000184">
    <property type="entry name" value="Bac_surfAg_D15"/>
</dbReference>
<gene>
    <name evidence="6" type="ORF">NCTC12078_00746</name>
</gene>
<dbReference type="InterPro" id="IPR046024">
    <property type="entry name" value="DUF5982"/>
</dbReference>
<dbReference type="Gene3D" id="2.40.160.50">
    <property type="entry name" value="membrane protein fhac: a member of the omp85/tpsb transporter family"/>
    <property type="match status" value="1"/>
</dbReference>
<dbReference type="Proteomes" id="UP000290013">
    <property type="component" value="Chromosome"/>
</dbReference>
<evidence type="ECO:0000313" key="7">
    <source>
        <dbReference type="Proteomes" id="UP000290013"/>
    </source>
</evidence>
<accession>A0A4U8WD08</accession>
<dbReference type="PANTHER" id="PTHR34597:SF3">
    <property type="entry name" value="OUTER MEMBRANE TRANSPORTER CDIB"/>
    <property type="match status" value="1"/>
</dbReference>
<sequence length="470" mass="53266">MKYLATLILACGIGTTHAQQTDSTQIEMPKDSLSFIKSKRMSDADLAKKKEGTFITGIPDLSSDPITGFGVGVRSNIYWNSKRDNPLFAYTPYLMKLTANAAYYTSNARELVLKLDVPYYKGTRWRFKIDFKAQQNPANLYFGSTENTLGKLHLPSDPNTTFDTYREFDRARKTLRAGEVGEAPFVTDALSNRFRETEYMLNLKADYALGNGKWRLMAGYEIQHLSYKTFEGMEADAIDPTTGDKIKAPNGFSLLQRDFDNGLISGLKGGWVSIIQNALIYDTRDFEPDPTKGAYFEIANEYSSKYIGSQFDFNKLFIQGRYYQKLPFGSRTVLAGRIGVGHILGKNAPFFEFQDQWSPDGSINALGGKQSLRGFRANRFLARSLAFANVELRYRVAEAKWAKQHFAFGVAPFFDMGTVRNDWKDLSFRDIKYSYGGGLRIAWNQSTVLFFDYGMSKEDRLFFFGIGQAF</sequence>
<feature type="domain" description="DUF5982" evidence="5">
    <location>
        <begin position="33"/>
        <end position="93"/>
    </location>
</feature>
<evidence type="ECO:0000256" key="1">
    <source>
        <dbReference type="ARBA" id="ARBA00004370"/>
    </source>
</evidence>
<dbReference type="Pfam" id="PF19412">
    <property type="entry name" value="DUF5982"/>
    <property type="match status" value="1"/>
</dbReference>
<protein>
    <submittedName>
        <fullName evidence="6">Outer membrane protein/protective antigen OMA87</fullName>
    </submittedName>
</protein>
<dbReference type="PANTHER" id="PTHR34597">
    <property type="entry name" value="SLR1661 PROTEIN"/>
    <property type="match status" value="1"/>
</dbReference>
<evidence type="ECO:0000313" key="6">
    <source>
        <dbReference type="EMBL" id="VFB02765.1"/>
    </source>
</evidence>
<keyword evidence="3" id="KW-0732">Signal</keyword>
<feature type="chain" id="PRO_5020881232" evidence="3">
    <location>
        <begin position="19"/>
        <end position="470"/>
    </location>
</feature>
<dbReference type="GO" id="GO:0098046">
    <property type="term" value="C:type V protein secretion system complex"/>
    <property type="evidence" value="ECO:0007669"/>
    <property type="project" value="TreeGrafter"/>
</dbReference>
<feature type="signal peptide" evidence="3">
    <location>
        <begin position="1"/>
        <end position="18"/>
    </location>
</feature>
<reference evidence="6 7" key="1">
    <citation type="submission" date="2019-02" db="EMBL/GenBank/DDBJ databases">
        <authorList>
            <consortium name="Pathogen Informatics"/>
        </authorList>
    </citation>
    <scope>NUCLEOTIDE SEQUENCE [LARGE SCALE GENOMIC DNA]</scope>
    <source>
        <strain evidence="6 7">3012STDY6944375</strain>
    </source>
</reference>
<dbReference type="AlphaFoldDB" id="A0A4U8WD08"/>
<keyword evidence="2" id="KW-0472">Membrane</keyword>
<dbReference type="GO" id="GO:0019867">
    <property type="term" value="C:outer membrane"/>
    <property type="evidence" value="ECO:0007669"/>
    <property type="project" value="InterPro"/>
</dbReference>
<dbReference type="KEGG" id="ctai:NCTC12078_00746"/>
<comment type="subcellular location">
    <subcellularLocation>
        <location evidence="1">Membrane</location>
    </subcellularLocation>
</comment>
<dbReference type="Pfam" id="PF01103">
    <property type="entry name" value="Omp85"/>
    <property type="match status" value="1"/>
</dbReference>
<dbReference type="EMBL" id="LR215974">
    <property type="protein sequence ID" value="VFB02765.1"/>
    <property type="molecule type" value="Genomic_DNA"/>
</dbReference>
<dbReference type="InterPro" id="IPR051544">
    <property type="entry name" value="TPS_OM_transporter"/>
</dbReference>
<feature type="domain" description="Bacterial surface antigen (D15)" evidence="4">
    <location>
        <begin position="107"/>
        <end position="470"/>
    </location>
</feature>
<proteinExistence type="predicted"/>
<dbReference type="NCBIfam" id="NF047779">
    <property type="entry name" value="Omp85_fam"/>
    <property type="match status" value="1"/>
</dbReference>
<evidence type="ECO:0000256" key="2">
    <source>
        <dbReference type="ARBA" id="ARBA00023136"/>
    </source>
</evidence>
<dbReference type="RefSeq" id="WP_232520431.1">
    <property type="nucleotide sequence ID" value="NZ_LR215974.1"/>
</dbReference>
<dbReference type="GO" id="GO:0008320">
    <property type="term" value="F:protein transmembrane transporter activity"/>
    <property type="evidence" value="ECO:0007669"/>
    <property type="project" value="TreeGrafter"/>
</dbReference>
<dbReference type="GO" id="GO:0046819">
    <property type="term" value="P:protein secretion by the type V secretion system"/>
    <property type="evidence" value="ECO:0007669"/>
    <property type="project" value="TreeGrafter"/>
</dbReference>
<organism evidence="6 7">
    <name type="scientific">Chryseobacterium taihuense</name>
    <dbReference type="NCBI Taxonomy" id="1141221"/>
    <lineage>
        <taxon>Bacteria</taxon>
        <taxon>Pseudomonadati</taxon>
        <taxon>Bacteroidota</taxon>
        <taxon>Flavobacteriia</taxon>
        <taxon>Flavobacteriales</taxon>
        <taxon>Weeksellaceae</taxon>
        <taxon>Chryseobacterium group</taxon>
        <taxon>Chryseobacterium</taxon>
    </lineage>
</organism>